<dbReference type="Proteomes" id="UP000258309">
    <property type="component" value="Unassembled WGS sequence"/>
</dbReference>
<feature type="region of interest" description="Disordered" evidence="1">
    <location>
        <begin position="136"/>
        <end position="189"/>
    </location>
</feature>
<feature type="compositionally biased region" description="Polar residues" evidence="1">
    <location>
        <begin position="893"/>
        <end position="907"/>
    </location>
</feature>
<reference evidence="2 3" key="1">
    <citation type="submission" date="2018-05" db="EMBL/GenBank/DDBJ databases">
        <title>Draft genome sequence of Scytalidium lignicola DSM 105466, a ubiquitous saprotrophic fungus.</title>
        <authorList>
            <person name="Buettner E."/>
            <person name="Gebauer A.M."/>
            <person name="Hofrichter M."/>
            <person name="Liers C."/>
            <person name="Kellner H."/>
        </authorList>
    </citation>
    <scope>NUCLEOTIDE SEQUENCE [LARGE SCALE GENOMIC DNA]</scope>
    <source>
        <strain evidence="2 3">DSM 105466</strain>
    </source>
</reference>
<feature type="region of interest" description="Disordered" evidence="1">
    <location>
        <begin position="318"/>
        <end position="338"/>
    </location>
</feature>
<name>A0A3E2HK24_SCYLI</name>
<dbReference type="OMA" id="WKPVFRE"/>
<feature type="compositionally biased region" description="Polar residues" evidence="1">
    <location>
        <begin position="148"/>
        <end position="166"/>
    </location>
</feature>
<dbReference type="STRING" id="5539.A0A3E2HK24"/>
<feature type="region of interest" description="Disordered" evidence="1">
    <location>
        <begin position="854"/>
        <end position="920"/>
    </location>
</feature>
<feature type="non-terminal residue" evidence="2">
    <location>
        <position position="979"/>
    </location>
</feature>
<feature type="compositionally biased region" description="Basic and acidic residues" evidence="1">
    <location>
        <begin position="908"/>
        <end position="920"/>
    </location>
</feature>
<feature type="region of interest" description="Disordered" evidence="1">
    <location>
        <begin position="491"/>
        <end position="535"/>
    </location>
</feature>
<feature type="non-terminal residue" evidence="2">
    <location>
        <position position="1"/>
    </location>
</feature>
<keyword evidence="3" id="KW-1185">Reference proteome</keyword>
<feature type="compositionally biased region" description="Pro residues" evidence="1">
    <location>
        <begin position="457"/>
        <end position="466"/>
    </location>
</feature>
<sequence length="979" mass="107479">MDSTRHLPDNCGQIVAFEGDVDTIAIQLQLIPPSSKILIIPSLESSLPPTRQRGPFDPNSYIHHVHAALTARIERAHSFLRLSTPTQPRLVFLNGGTVCARAACVRAICDHSTDGNVREAERLFNEAVKDGVDGLLRSQPVPREGSRVVSSSTAFNEEETATSIPAGQNRDHSPARTATPEPEIRGLPGQEFGYISRVPTASSQTADLIVEESPEQSWEALMPQEGVTSRAEKRTTFGGQIPSPIARKLQDADQAEQSGDDSDLEDFTSPLGSAFADPKIFTEDVVLGEAYVVDVPSKYLRASNKRAKSAEMIDVRTTKTPEGTFGPGSPEQDASGSPIVMRPFTADGRLQRKSSLPIFQLPKTVYGGSPVASKKTLLPSASIESSVTESRPFGRRGTFSEDSAIDVTAVSSRKSQEILSYEPVLPLLEDLVIHFKDGSSDEILEFVITSYKDGSYPIPPPPPPKPKTSLVPSPTNSLVFIPSHELSVPRLSRDIAAETDDERSHRRQKSDSYRPDGDSSPLESKQLEPPRSASEMRRFGGLATPNMTPPPTANGISQKFCDFSYTNTSNAVHIQDSLRAILDSYFPTGETGYSQGYNSITAGTDRLWKPVFGNIDDNTGFQRTTVDQIIAFGHEDGVDMDFFAHISGQIEALGMKKSGINRAGKLDLRYFVANVLQTAEEQSKRTSARPWSNPKALATMLVPHLEAYLASNPMIGLLILHYPITHLSTVLALRKLIGADLFKVAGILDGLASEPSFEDQPTTLLSTDPASRAAQIIFQRSRTDSIHNHYTQSSFSTRSTSQPNSLPAHLRNRLSVISLSKADYLLPSTASPIEIKSLLSSISQALIERSSFYTPEPEPSPIFAKYPVPPIPDSPTESDRVSYAHSRKKASRSRPNYASSIASTRTTGSEKARREEAREKQLEKDWENFYLGEDSEDEYDRMVMGRSGTTAMPEMRKRNKLDEMKKVRSKKAFKWLGLA</sequence>
<feature type="region of interest" description="Disordered" evidence="1">
    <location>
        <begin position="455"/>
        <end position="476"/>
    </location>
</feature>
<evidence type="ECO:0000256" key="1">
    <source>
        <dbReference type="SAM" id="MobiDB-lite"/>
    </source>
</evidence>
<gene>
    <name evidence="2" type="ORF">B7463_g2754</name>
</gene>
<proteinExistence type="predicted"/>
<feature type="region of interest" description="Disordered" evidence="1">
    <location>
        <begin position="211"/>
        <end position="270"/>
    </location>
</feature>
<comment type="caution">
    <text evidence="2">The sequence shown here is derived from an EMBL/GenBank/DDBJ whole genome shotgun (WGS) entry which is preliminary data.</text>
</comment>
<protein>
    <submittedName>
        <fullName evidence="2">Uncharacterized protein</fullName>
    </submittedName>
</protein>
<dbReference type="EMBL" id="NCSJ02000033">
    <property type="protein sequence ID" value="RFU33583.1"/>
    <property type="molecule type" value="Genomic_DNA"/>
</dbReference>
<evidence type="ECO:0000313" key="2">
    <source>
        <dbReference type="EMBL" id="RFU33583.1"/>
    </source>
</evidence>
<organism evidence="2 3">
    <name type="scientific">Scytalidium lignicola</name>
    <name type="common">Hyphomycete</name>
    <dbReference type="NCBI Taxonomy" id="5539"/>
    <lineage>
        <taxon>Eukaryota</taxon>
        <taxon>Fungi</taxon>
        <taxon>Dikarya</taxon>
        <taxon>Ascomycota</taxon>
        <taxon>Pezizomycotina</taxon>
        <taxon>Leotiomycetes</taxon>
        <taxon>Leotiomycetes incertae sedis</taxon>
        <taxon>Scytalidium</taxon>
    </lineage>
</organism>
<dbReference type="OrthoDB" id="5401106at2759"/>
<dbReference type="AlphaFoldDB" id="A0A3E2HK24"/>
<evidence type="ECO:0000313" key="3">
    <source>
        <dbReference type="Proteomes" id="UP000258309"/>
    </source>
</evidence>
<accession>A0A3E2HK24</accession>